<dbReference type="AlphaFoldDB" id="A0A498HQH7"/>
<protein>
    <submittedName>
        <fullName evidence="1">Uncharacterized protein</fullName>
    </submittedName>
</protein>
<keyword evidence="2" id="KW-1185">Reference proteome</keyword>
<name>A0A498HQH7_MALDO</name>
<sequence length="61" mass="6743">MAASGGVFPSDAQASTVVHPHVTLSLEEQTLIKEWASWHEVFGAIKDEFKNCTRVLNSIEE</sequence>
<organism evidence="1 2">
    <name type="scientific">Malus domestica</name>
    <name type="common">Apple</name>
    <name type="synonym">Pyrus malus</name>
    <dbReference type="NCBI Taxonomy" id="3750"/>
    <lineage>
        <taxon>Eukaryota</taxon>
        <taxon>Viridiplantae</taxon>
        <taxon>Streptophyta</taxon>
        <taxon>Embryophyta</taxon>
        <taxon>Tracheophyta</taxon>
        <taxon>Spermatophyta</taxon>
        <taxon>Magnoliopsida</taxon>
        <taxon>eudicotyledons</taxon>
        <taxon>Gunneridae</taxon>
        <taxon>Pentapetalae</taxon>
        <taxon>rosids</taxon>
        <taxon>fabids</taxon>
        <taxon>Rosales</taxon>
        <taxon>Rosaceae</taxon>
        <taxon>Amygdaloideae</taxon>
        <taxon>Maleae</taxon>
        <taxon>Malus</taxon>
    </lineage>
</organism>
<evidence type="ECO:0000313" key="2">
    <source>
        <dbReference type="Proteomes" id="UP000290289"/>
    </source>
</evidence>
<dbReference type="Proteomes" id="UP000290289">
    <property type="component" value="Chromosome 16"/>
</dbReference>
<accession>A0A498HQH7</accession>
<comment type="caution">
    <text evidence="1">The sequence shown here is derived from an EMBL/GenBank/DDBJ whole genome shotgun (WGS) entry which is preliminary data.</text>
</comment>
<evidence type="ECO:0000313" key="1">
    <source>
        <dbReference type="EMBL" id="RXH71411.1"/>
    </source>
</evidence>
<reference evidence="1 2" key="1">
    <citation type="submission" date="2018-10" db="EMBL/GenBank/DDBJ databases">
        <title>A high-quality apple genome assembly.</title>
        <authorList>
            <person name="Hu J."/>
        </authorList>
    </citation>
    <scope>NUCLEOTIDE SEQUENCE [LARGE SCALE GENOMIC DNA]</scope>
    <source>
        <strain evidence="2">cv. HFTH1</strain>
        <tissue evidence="1">Young leaf</tissue>
    </source>
</reference>
<proteinExistence type="predicted"/>
<gene>
    <name evidence="1" type="ORF">DVH24_018766</name>
</gene>
<dbReference type="EMBL" id="RDQH01000342">
    <property type="protein sequence ID" value="RXH71411.1"/>
    <property type="molecule type" value="Genomic_DNA"/>
</dbReference>